<dbReference type="Proteomes" id="UP000253720">
    <property type="component" value="Chromosome"/>
</dbReference>
<name>A0A345RL96_9PSED</name>
<keyword evidence="3" id="KW-1185">Reference proteome</keyword>
<dbReference type="InterPro" id="IPR035616">
    <property type="entry name" value="MvaT_DBD"/>
</dbReference>
<dbReference type="RefSeq" id="WP_114881614.1">
    <property type="nucleotide sequence ID" value="NZ_CP029608.1"/>
</dbReference>
<dbReference type="EMBL" id="CP029608">
    <property type="protein sequence ID" value="AXI60062.1"/>
    <property type="molecule type" value="Genomic_DNA"/>
</dbReference>
<dbReference type="Pfam" id="PF22055">
    <property type="entry name" value="MvaT_DBD"/>
    <property type="match status" value="1"/>
</dbReference>
<accession>A0A345RL96</accession>
<sequence>MSRLAEFRALEQQLAAQLAELETLKNDDGLKREIEFETKLRDLLGEYGYSLRNIVAILDPHSSNRRGAAAVEIKGSRKARAVKVYKNPHSGEVVETKGGNHKVLKEWKAQYGSDKVESWLAQ</sequence>
<gene>
    <name evidence="2" type="ORF">DLD99_06130</name>
</gene>
<dbReference type="AlphaFoldDB" id="A0A345RL96"/>
<feature type="domain" description="MvaT DNA-binding" evidence="1">
    <location>
        <begin position="83"/>
        <end position="119"/>
    </location>
</feature>
<evidence type="ECO:0000313" key="3">
    <source>
        <dbReference type="Proteomes" id="UP000253720"/>
    </source>
</evidence>
<dbReference type="KEGG" id="pke:DLD99_06130"/>
<organism evidence="2 3">
    <name type="scientific">Pseudomonas kribbensis</name>
    <dbReference type="NCBI Taxonomy" id="1628086"/>
    <lineage>
        <taxon>Bacteria</taxon>
        <taxon>Pseudomonadati</taxon>
        <taxon>Pseudomonadota</taxon>
        <taxon>Gammaproteobacteria</taxon>
        <taxon>Pseudomonadales</taxon>
        <taxon>Pseudomonadaceae</taxon>
        <taxon>Pseudomonas</taxon>
    </lineage>
</organism>
<proteinExistence type="predicted"/>
<evidence type="ECO:0000313" key="2">
    <source>
        <dbReference type="EMBL" id="AXI60062.1"/>
    </source>
</evidence>
<reference evidence="2 3" key="1">
    <citation type="submission" date="2018-05" db="EMBL/GenBank/DDBJ databases">
        <title>Complete genome sequence of Pseudomonas kribbensis 46-2(T).</title>
        <authorList>
            <person name="Jeong H."/>
            <person name="Lee S.-G."/>
            <person name="Rha E."/>
            <person name="Kim H."/>
        </authorList>
    </citation>
    <scope>NUCLEOTIDE SEQUENCE [LARGE SCALE GENOMIC DNA]</scope>
    <source>
        <strain evidence="2 3">46-2</strain>
    </source>
</reference>
<protein>
    <submittedName>
        <fullName evidence="2">Transcriptional regulator</fullName>
    </submittedName>
</protein>
<dbReference type="CDD" id="cd16170">
    <property type="entry name" value="MvaT_DBD"/>
    <property type="match status" value="1"/>
</dbReference>
<dbReference type="NCBIfam" id="NF041859">
    <property type="entry name" value="silencer_MvaTU"/>
    <property type="match status" value="1"/>
</dbReference>
<evidence type="ECO:0000259" key="1">
    <source>
        <dbReference type="Pfam" id="PF22055"/>
    </source>
</evidence>